<dbReference type="PROSITE" id="PS00420">
    <property type="entry name" value="SRCR_1"/>
    <property type="match status" value="1"/>
</dbReference>
<dbReference type="Proteomes" id="UP001515480">
    <property type="component" value="Unassembled WGS sequence"/>
</dbReference>
<dbReference type="InterPro" id="IPR002035">
    <property type="entry name" value="VWF_A"/>
</dbReference>
<dbReference type="Pfam" id="PF00092">
    <property type="entry name" value="VWA"/>
    <property type="match status" value="1"/>
</dbReference>
<feature type="region of interest" description="Disordered" evidence="3">
    <location>
        <begin position="180"/>
        <end position="223"/>
    </location>
</feature>
<evidence type="ECO:0000256" key="3">
    <source>
        <dbReference type="SAM" id="MobiDB-lite"/>
    </source>
</evidence>
<comment type="caution">
    <text evidence="7">The sequence shown here is derived from an EMBL/GenBank/DDBJ whole genome shotgun (WGS) entry which is preliminary data.</text>
</comment>
<evidence type="ECO:0000259" key="6">
    <source>
        <dbReference type="PROSITE" id="PS50287"/>
    </source>
</evidence>
<feature type="region of interest" description="Disordered" evidence="3">
    <location>
        <begin position="128"/>
        <end position="168"/>
    </location>
</feature>
<keyword evidence="8" id="KW-1185">Reference proteome</keyword>
<feature type="compositionally biased region" description="Pro residues" evidence="3">
    <location>
        <begin position="356"/>
        <end position="370"/>
    </location>
</feature>
<feature type="region of interest" description="Disordered" evidence="3">
    <location>
        <begin position="1054"/>
        <end position="1073"/>
    </location>
</feature>
<dbReference type="Gene3D" id="3.10.250.10">
    <property type="entry name" value="SRCR-like domain"/>
    <property type="match status" value="1"/>
</dbReference>
<dbReference type="PROSITE" id="PS50234">
    <property type="entry name" value="VWFA"/>
    <property type="match status" value="2"/>
</dbReference>
<dbReference type="Gene3D" id="3.40.50.410">
    <property type="entry name" value="von Willebrand factor, type A domain"/>
    <property type="match status" value="2"/>
</dbReference>
<feature type="domain" description="VWFA" evidence="5">
    <location>
        <begin position="1086"/>
        <end position="1172"/>
    </location>
</feature>
<dbReference type="SUPFAM" id="SSF53300">
    <property type="entry name" value="vWA-like"/>
    <property type="match status" value="2"/>
</dbReference>
<name>A0AB34JFS0_PRYPA</name>
<feature type="compositionally biased region" description="Pro residues" evidence="3">
    <location>
        <begin position="188"/>
        <end position="220"/>
    </location>
</feature>
<keyword evidence="4" id="KW-0472">Membrane</keyword>
<protein>
    <submittedName>
        <fullName evidence="7">Uncharacterized protein</fullName>
    </submittedName>
</protein>
<feature type="compositionally biased region" description="Pro residues" evidence="3">
    <location>
        <begin position="1058"/>
        <end position="1073"/>
    </location>
</feature>
<dbReference type="PROSITE" id="PS50287">
    <property type="entry name" value="SRCR_2"/>
    <property type="match status" value="1"/>
</dbReference>
<dbReference type="InterPro" id="IPR001190">
    <property type="entry name" value="SRCR"/>
</dbReference>
<dbReference type="FunFam" id="3.10.250.10:FF:000001">
    <property type="entry name" value="Lysyl oxidase 4 isoform X1"/>
    <property type="match status" value="1"/>
</dbReference>
<evidence type="ECO:0000313" key="8">
    <source>
        <dbReference type="Proteomes" id="UP001515480"/>
    </source>
</evidence>
<evidence type="ECO:0000256" key="1">
    <source>
        <dbReference type="ARBA" id="ARBA00022729"/>
    </source>
</evidence>
<feature type="region of interest" description="Disordered" evidence="3">
    <location>
        <begin position="354"/>
        <end position="373"/>
    </location>
</feature>
<keyword evidence="4" id="KW-0812">Transmembrane</keyword>
<evidence type="ECO:0000256" key="4">
    <source>
        <dbReference type="SAM" id="Phobius"/>
    </source>
</evidence>
<keyword evidence="2" id="KW-1015">Disulfide bond</keyword>
<feature type="region of interest" description="Disordered" evidence="3">
    <location>
        <begin position="476"/>
        <end position="502"/>
    </location>
</feature>
<dbReference type="GO" id="GO:0016020">
    <property type="term" value="C:membrane"/>
    <property type="evidence" value="ECO:0007669"/>
    <property type="project" value="InterPro"/>
</dbReference>
<dbReference type="PANTHER" id="PTHR48071:SF18">
    <property type="entry name" value="DELETED IN MALIGNANT BRAIN TUMORS 1 PROTEIN-RELATED"/>
    <property type="match status" value="1"/>
</dbReference>
<dbReference type="Pfam" id="PF00530">
    <property type="entry name" value="SRCR"/>
    <property type="match status" value="1"/>
</dbReference>
<dbReference type="PRINTS" id="PR00258">
    <property type="entry name" value="SPERACTRCPTR"/>
</dbReference>
<feature type="compositionally biased region" description="Polar residues" evidence="3">
    <location>
        <begin position="38"/>
        <end position="53"/>
    </location>
</feature>
<sequence length="1399" mass="145256">MSPDEGGTSGAMHEALAKGNMNPIRSNEPSDAAPTLPAPTTSGQPTDASQSLESDVAATPPPSLASTTGQRPELAVTADVKPPKGRACWMPCLLLSLVLLLGAGALLLLRSHDPALVRTFLGGPGGADLSPTAVQPEGIAEPTPNAMEGLSQQNPPAETRGSAGDLHSIDDDATFQATAAEASVASTNPPPPSPSPPPPTPPPPPSPSPPPPRPPSPVSPPTALNLDDIRGVLLYVHSLSVAQNQYYCYRVLVGTSIHQDYTGIGTPSQGWDNNRCQTEFGDSVSLGTLSSSTNQLQVYSQGDSSSGCATSDRKRTASLRIIQVASATSVTANVAEPTACTYEVTIYGPPSAFIAPPHPPPSPPSPPPPLTGEGNLRLVGGSSIYEGRVEVLRYGEWGTVCDDQWNFNDAVVVCRQLGFSGAQSAYGSARFGAGSGSIWMDDVSCFGTESLLINCAFRGWGSHNCDHSEDASVACSAPIASPPPPSPSPPPPRPPLATPPGAPPPCASAIDLVLVLDASGSMWPYEADAKSFALAIVRQFTLQAGAAQVGIVEFASSSNTLSPLSYDFSSVATAIDNYNTGGTTNIGAGLQLAQSMLEGPDGRASLGVQQMILLLTDGEQSSSYGGAASAIATAASVKGAGTVLVAVGFGGSDVRTLNSIASSPASIYSYSGADIEELKNHLSDMCTIVASPRSPPPPPFGQPPASPGTRLSCPLSSGVNWMSFNLQTSDMSAASILDNLPFPRDGDEVRSQFNSTVYDTSSSPPFWNGARGSTGQSLDFLDPAIGYRVVVQTAQTFALSGSPVPLSTPIVINQGMNWIPYLRHQTLEINLAAPIFDYQHLDQLSSSTEFATFYDGYGWFGTLNVMRPCQSYTLFTSRSGIARYAEPPPSPPAPPGSTVQIPLSAGFNWISFNLEKDDMSVDTVLSGLPSPSNGDRLLSQFNTTVYGADSPPPAQGSLCSESCRYAFDGDCDDGGSGAEYTACGLGTDCHDCGTRFSTQPPPAPSPPPPALSTQCRNTCSYQSDNDCDDGGPGAEYSLCSLGTDCIDCGPRTYTLSQSPPPPSPSPPPPVVHPPPPYQPICALALDLVLVLDSSGSMWPYESEVKSFAQTVVNQFDLRPDAVQVGLVEFSSSASTLSPITSDRAAVLRSLESYRSSGATHISAGLSLGQSMLEGALQATLTAATALSASTCVDDDAQVQRACNADPLCGPTLQYHAQTCADVILRINSVSGLTCASTLVTGIAVRTACCASCNQLSTSPSPPPVASCSNTCGYSSDSDCDDGGPGAEYSLCTSGTDCVDCGIRTPVTLTPVIPRTGAAAAGGVQQLILLLTDGEQSSSYGGDQDVLEVMWKHRSERSAANDDFTIYYKLPAPAAVAAASSIGTLTWWSKRLFEHVPVRV</sequence>
<dbReference type="InterPro" id="IPR036465">
    <property type="entry name" value="vWFA_dom_sf"/>
</dbReference>
<organism evidence="7 8">
    <name type="scientific">Prymnesium parvum</name>
    <name type="common">Toxic golden alga</name>
    <dbReference type="NCBI Taxonomy" id="97485"/>
    <lineage>
        <taxon>Eukaryota</taxon>
        <taxon>Haptista</taxon>
        <taxon>Haptophyta</taxon>
        <taxon>Prymnesiophyceae</taxon>
        <taxon>Prymnesiales</taxon>
        <taxon>Prymnesiaceae</taxon>
        <taxon>Prymnesium</taxon>
    </lineage>
</organism>
<feature type="domain" description="VWFA" evidence="5">
    <location>
        <begin position="511"/>
        <end position="685"/>
    </location>
</feature>
<keyword evidence="1" id="KW-0732">Signal</keyword>
<dbReference type="PANTHER" id="PTHR48071">
    <property type="entry name" value="SRCR DOMAIN-CONTAINING PROTEIN"/>
    <property type="match status" value="1"/>
</dbReference>
<gene>
    <name evidence="7" type="ORF">AB1Y20_022392</name>
</gene>
<evidence type="ECO:0000313" key="7">
    <source>
        <dbReference type="EMBL" id="KAL1520830.1"/>
    </source>
</evidence>
<dbReference type="SMART" id="SM00202">
    <property type="entry name" value="SR"/>
    <property type="match status" value="1"/>
</dbReference>
<feature type="transmembrane region" description="Helical" evidence="4">
    <location>
        <begin position="88"/>
        <end position="109"/>
    </location>
</feature>
<evidence type="ECO:0000259" key="5">
    <source>
        <dbReference type="PROSITE" id="PS50234"/>
    </source>
</evidence>
<evidence type="ECO:0000256" key="2">
    <source>
        <dbReference type="ARBA" id="ARBA00023157"/>
    </source>
</evidence>
<keyword evidence="4" id="KW-1133">Transmembrane helix</keyword>
<feature type="compositionally biased region" description="Pro residues" evidence="3">
    <location>
        <begin position="480"/>
        <end position="502"/>
    </location>
</feature>
<dbReference type="InterPro" id="IPR036772">
    <property type="entry name" value="SRCR-like_dom_sf"/>
</dbReference>
<accession>A0AB34JFS0</accession>
<dbReference type="SUPFAM" id="SSF56487">
    <property type="entry name" value="SRCR-like"/>
    <property type="match status" value="1"/>
</dbReference>
<proteinExistence type="predicted"/>
<feature type="region of interest" description="Disordered" evidence="3">
    <location>
        <begin position="1"/>
        <end position="75"/>
    </location>
</feature>
<dbReference type="SMART" id="SM00327">
    <property type="entry name" value="VWA"/>
    <property type="match status" value="2"/>
</dbReference>
<feature type="domain" description="SRCR" evidence="6">
    <location>
        <begin position="376"/>
        <end position="476"/>
    </location>
</feature>
<dbReference type="Pfam" id="PF13519">
    <property type="entry name" value="VWA_2"/>
    <property type="match status" value="1"/>
</dbReference>
<dbReference type="EMBL" id="JBGBPQ010000008">
    <property type="protein sequence ID" value="KAL1520830.1"/>
    <property type="molecule type" value="Genomic_DNA"/>
</dbReference>
<dbReference type="CDD" id="cd00198">
    <property type="entry name" value="vWFA"/>
    <property type="match status" value="2"/>
</dbReference>
<reference evidence="7 8" key="1">
    <citation type="journal article" date="2024" name="Science">
        <title>Giant polyketide synthase enzymes in the biosynthesis of giant marine polyether toxins.</title>
        <authorList>
            <person name="Fallon T.R."/>
            <person name="Shende V.V."/>
            <person name="Wierzbicki I.H."/>
            <person name="Pendleton A.L."/>
            <person name="Watervoot N.F."/>
            <person name="Auber R.P."/>
            <person name="Gonzalez D.J."/>
            <person name="Wisecaver J.H."/>
            <person name="Moore B.S."/>
        </authorList>
    </citation>
    <scope>NUCLEOTIDE SEQUENCE [LARGE SCALE GENOMIC DNA]</scope>
    <source>
        <strain evidence="7 8">12B1</strain>
    </source>
</reference>